<evidence type="ECO:0000313" key="4">
    <source>
        <dbReference type="Proteomes" id="UP001321760"/>
    </source>
</evidence>
<feature type="repeat" description="ANK" evidence="1">
    <location>
        <begin position="414"/>
        <end position="446"/>
    </location>
</feature>
<dbReference type="Pfam" id="PF13606">
    <property type="entry name" value="Ank_3"/>
    <property type="match status" value="1"/>
</dbReference>
<dbReference type="InterPro" id="IPR052391">
    <property type="entry name" value="E3_Ligase-Neurotoxin"/>
</dbReference>
<feature type="repeat" description="ANK" evidence="1">
    <location>
        <begin position="113"/>
        <end position="145"/>
    </location>
</feature>
<reference evidence="3" key="1">
    <citation type="journal article" date="2023" name="Mol. Phylogenet. Evol.">
        <title>Genome-scale phylogeny and comparative genomics of the fungal order Sordariales.</title>
        <authorList>
            <person name="Hensen N."/>
            <person name="Bonometti L."/>
            <person name="Westerberg I."/>
            <person name="Brannstrom I.O."/>
            <person name="Guillou S."/>
            <person name="Cros-Aarteil S."/>
            <person name="Calhoun S."/>
            <person name="Haridas S."/>
            <person name="Kuo A."/>
            <person name="Mondo S."/>
            <person name="Pangilinan J."/>
            <person name="Riley R."/>
            <person name="LaButti K."/>
            <person name="Andreopoulos B."/>
            <person name="Lipzen A."/>
            <person name="Chen C."/>
            <person name="Yan M."/>
            <person name="Daum C."/>
            <person name="Ng V."/>
            <person name="Clum A."/>
            <person name="Steindorff A."/>
            <person name="Ohm R.A."/>
            <person name="Martin F."/>
            <person name="Silar P."/>
            <person name="Natvig D.O."/>
            <person name="Lalanne C."/>
            <person name="Gautier V."/>
            <person name="Ament-Velasquez S.L."/>
            <person name="Kruys A."/>
            <person name="Hutchinson M.I."/>
            <person name="Powell A.J."/>
            <person name="Barry K."/>
            <person name="Miller A.N."/>
            <person name="Grigoriev I.V."/>
            <person name="Debuchy R."/>
            <person name="Gladieux P."/>
            <person name="Hiltunen Thoren M."/>
            <person name="Johannesson H."/>
        </authorList>
    </citation>
    <scope>NUCLEOTIDE SEQUENCE</scope>
    <source>
        <strain evidence="3">PSN243</strain>
    </source>
</reference>
<evidence type="ECO:0000313" key="3">
    <source>
        <dbReference type="EMBL" id="KAK4443790.1"/>
    </source>
</evidence>
<dbReference type="PROSITE" id="PS50297">
    <property type="entry name" value="ANK_REP_REGION"/>
    <property type="match status" value="4"/>
</dbReference>
<dbReference type="InterPro" id="IPR036770">
    <property type="entry name" value="Ankyrin_rpt-contain_sf"/>
</dbReference>
<dbReference type="InterPro" id="IPR002110">
    <property type="entry name" value="Ankyrin_rpt"/>
</dbReference>
<dbReference type="PROSITE" id="PS50088">
    <property type="entry name" value="ANK_REPEAT"/>
    <property type="match status" value="6"/>
</dbReference>
<feature type="region of interest" description="Disordered" evidence="2">
    <location>
        <begin position="1"/>
        <end position="82"/>
    </location>
</feature>
<dbReference type="SUPFAM" id="SSF48403">
    <property type="entry name" value="Ankyrin repeat"/>
    <property type="match status" value="2"/>
</dbReference>
<dbReference type="Proteomes" id="UP001321760">
    <property type="component" value="Unassembled WGS sequence"/>
</dbReference>
<protein>
    <submittedName>
        <fullName evidence="3">Ankyrin repeat-containing domain protein</fullName>
    </submittedName>
</protein>
<feature type="compositionally biased region" description="Basic and acidic residues" evidence="2">
    <location>
        <begin position="1"/>
        <end position="23"/>
    </location>
</feature>
<dbReference type="Gene3D" id="1.25.40.20">
    <property type="entry name" value="Ankyrin repeat-containing domain"/>
    <property type="match status" value="4"/>
</dbReference>
<proteinExistence type="predicted"/>
<organism evidence="3 4">
    <name type="scientific">Podospora aff. communis PSN243</name>
    <dbReference type="NCBI Taxonomy" id="3040156"/>
    <lineage>
        <taxon>Eukaryota</taxon>
        <taxon>Fungi</taxon>
        <taxon>Dikarya</taxon>
        <taxon>Ascomycota</taxon>
        <taxon>Pezizomycotina</taxon>
        <taxon>Sordariomycetes</taxon>
        <taxon>Sordariomycetidae</taxon>
        <taxon>Sordariales</taxon>
        <taxon>Podosporaceae</taxon>
        <taxon>Podospora</taxon>
    </lineage>
</organism>
<feature type="compositionally biased region" description="Polar residues" evidence="2">
    <location>
        <begin position="71"/>
        <end position="82"/>
    </location>
</feature>
<feature type="repeat" description="ANK" evidence="1">
    <location>
        <begin position="376"/>
        <end position="413"/>
    </location>
</feature>
<dbReference type="EMBL" id="MU865986">
    <property type="protein sequence ID" value="KAK4443790.1"/>
    <property type="molecule type" value="Genomic_DNA"/>
</dbReference>
<name>A0AAV9G6X7_9PEZI</name>
<feature type="repeat" description="ANK" evidence="1">
    <location>
        <begin position="334"/>
        <end position="366"/>
    </location>
</feature>
<keyword evidence="1" id="KW-0040">ANK repeat</keyword>
<dbReference type="SMART" id="SM00248">
    <property type="entry name" value="ANK"/>
    <property type="match status" value="9"/>
</dbReference>
<dbReference type="PANTHER" id="PTHR24133:SF40">
    <property type="entry name" value="ANKYRIN REPEAT DOMAIN 44"/>
    <property type="match status" value="1"/>
</dbReference>
<accession>A0AAV9G6X7</accession>
<reference evidence="3" key="2">
    <citation type="submission" date="2023-05" db="EMBL/GenBank/DDBJ databases">
        <authorList>
            <consortium name="Lawrence Berkeley National Laboratory"/>
            <person name="Steindorff A."/>
            <person name="Hensen N."/>
            <person name="Bonometti L."/>
            <person name="Westerberg I."/>
            <person name="Brannstrom I.O."/>
            <person name="Guillou S."/>
            <person name="Cros-Aarteil S."/>
            <person name="Calhoun S."/>
            <person name="Haridas S."/>
            <person name="Kuo A."/>
            <person name="Mondo S."/>
            <person name="Pangilinan J."/>
            <person name="Riley R."/>
            <person name="Labutti K."/>
            <person name="Andreopoulos B."/>
            <person name="Lipzen A."/>
            <person name="Chen C."/>
            <person name="Yanf M."/>
            <person name="Daum C."/>
            <person name="Ng V."/>
            <person name="Clum A."/>
            <person name="Ohm R."/>
            <person name="Martin F."/>
            <person name="Silar P."/>
            <person name="Natvig D."/>
            <person name="Lalanne C."/>
            <person name="Gautier V."/>
            <person name="Ament-Velasquez S.L."/>
            <person name="Kruys A."/>
            <person name="Hutchinson M.I."/>
            <person name="Powell A.J."/>
            <person name="Barry K."/>
            <person name="Miller A.N."/>
            <person name="Grigoriev I.V."/>
            <person name="Debuchy R."/>
            <person name="Gladieux P."/>
            <person name="Thoren M.H."/>
            <person name="Johannesson H."/>
        </authorList>
    </citation>
    <scope>NUCLEOTIDE SEQUENCE</scope>
    <source>
        <strain evidence="3">PSN243</strain>
    </source>
</reference>
<dbReference type="AlphaFoldDB" id="A0AAV9G6X7"/>
<dbReference type="Pfam" id="PF12796">
    <property type="entry name" value="Ank_2"/>
    <property type="match status" value="2"/>
</dbReference>
<feature type="repeat" description="ANK" evidence="1">
    <location>
        <begin position="156"/>
        <end position="188"/>
    </location>
</feature>
<evidence type="ECO:0000256" key="1">
    <source>
        <dbReference type="PROSITE-ProRule" id="PRU00023"/>
    </source>
</evidence>
<dbReference type="Pfam" id="PF00023">
    <property type="entry name" value="Ank"/>
    <property type="match status" value="1"/>
</dbReference>
<feature type="compositionally biased region" description="Basic and acidic residues" evidence="2">
    <location>
        <begin position="47"/>
        <end position="62"/>
    </location>
</feature>
<keyword evidence="4" id="KW-1185">Reference proteome</keyword>
<comment type="caution">
    <text evidence="3">The sequence shown here is derived from an EMBL/GenBank/DDBJ whole genome shotgun (WGS) entry which is preliminary data.</text>
</comment>
<dbReference type="PRINTS" id="PR01415">
    <property type="entry name" value="ANKYRIN"/>
</dbReference>
<sequence>MQDNTALHDAKPQAGDGNHETRPRLQRNTKAIREAEYEGDLDQMRGVMEEKPHGTPERENSPKKGCVFLDDSNTPQTASPSEANFLSAAQRGQLSDLRRYFHWPVSVNTACDRGATALHYASYMGHTSIVKALLDFQADPGIVLNGVIQLKERSISHPTPLCLAVVRGNVAVVKLLLERALGMSSHSALGESEPGLSLAWALQFGQTEIATVLLEHGARLRITPRVGHLGPGNPESFLPVRSSRSPEPLQVEAETGLRLIERLLAPESDAAGLDIGREVGSSIFIQGPRCHDDLDLSVTTVHVDYSNYLCCMNLGLLSTVSQFAPFFELQRDANGWTPFHHAVMSGNVDVVNAMLAWGFSTGMSSWGCDLNIATPVGFTPLHLVVTPGAPRTEQSEVITSLLSHGAQINAPDNRDYTPLHIASEQHDLQVMSQLLIYGLEDNAQQANPNSITIDSITPLDLAVSGNAAALQTAEAAAGMLLRAGADVNCPGRHQKTALHHAVSARNTSLVHLLLEFGAHCELSDVEQLGRMLLHHDGENRPFVHNSNGTGSRPRSRSGVIEDLPEAEFEILSTLFASLDDGAREAAICTYGGEFLKLAARRGSLPCVQLLLQRGAVTDREGVVNYSVVKIAASHENREMVSKILRHSIQGWACDEPEYDMFLRLLSAFLDGSDASSLVSCESARIIREGGVQEQLLEMAKQKGLHQLVQYWEDQMGVGCCDPASIFRLEGGSLL</sequence>
<evidence type="ECO:0000256" key="2">
    <source>
        <dbReference type="SAM" id="MobiDB-lite"/>
    </source>
</evidence>
<dbReference type="PANTHER" id="PTHR24133">
    <property type="entry name" value="ANKYRIN DOMAIN-CONTAINING"/>
    <property type="match status" value="1"/>
</dbReference>
<feature type="repeat" description="ANK" evidence="1">
    <location>
        <begin position="493"/>
        <end position="525"/>
    </location>
</feature>
<gene>
    <name evidence="3" type="ORF">QBC34DRAFT_198292</name>
</gene>